<evidence type="ECO:0000313" key="3">
    <source>
        <dbReference type="EMBL" id="TPX39217.1"/>
    </source>
</evidence>
<organism evidence="3 4">
    <name type="scientific">Synchytrium endobioticum</name>
    <dbReference type="NCBI Taxonomy" id="286115"/>
    <lineage>
        <taxon>Eukaryota</taxon>
        <taxon>Fungi</taxon>
        <taxon>Fungi incertae sedis</taxon>
        <taxon>Chytridiomycota</taxon>
        <taxon>Chytridiomycota incertae sedis</taxon>
        <taxon>Chytridiomycetes</taxon>
        <taxon>Synchytriales</taxon>
        <taxon>Synchytriaceae</taxon>
        <taxon>Synchytrium</taxon>
    </lineage>
</organism>
<dbReference type="AlphaFoldDB" id="A0A507CDT4"/>
<dbReference type="VEuPathDB" id="FungiDB:SeMB42_g06410"/>
<evidence type="ECO:0000313" key="4">
    <source>
        <dbReference type="Proteomes" id="UP000317494"/>
    </source>
</evidence>
<proteinExistence type="predicted"/>
<feature type="compositionally biased region" description="Low complexity" evidence="1">
    <location>
        <begin position="764"/>
        <end position="782"/>
    </location>
</feature>
<reference evidence="3 4" key="1">
    <citation type="journal article" date="2019" name="Sci. Rep.">
        <title>Comparative genomics of chytrid fungi reveal insights into the obligate biotrophic and pathogenic lifestyle of Synchytrium endobioticum.</title>
        <authorList>
            <person name="van de Vossenberg B.T.L.H."/>
            <person name="Warris S."/>
            <person name="Nguyen H.D.T."/>
            <person name="van Gent-Pelzer M.P.E."/>
            <person name="Joly D.L."/>
            <person name="van de Geest H.C."/>
            <person name="Bonants P.J.M."/>
            <person name="Smith D.S."/>
            <person name="Levesque C.A."/>
            <person name="van der Lee T.A.J."/>
        </authorList>
    </citation>
    <scope>NUCLEOTIDE SEQUENCE [LARGE SCALE GENOMIC DNA]</scope>
    <source>
        <strain evidence="3 4">MB42</strain>
    </source>
</reference>
<gene>
    <name evidence="3" type="ORF">SeMB42_g06410</name>
</gene>
<protein>
    <submittedName>
        <fullName evidence="3">Uncharacterized protein</fullName>
    </submittedName>
</protein>
<comment type="caution">
    <text evidence="3">The sequence shown here is derived from an EMBL/GenBank/DDBJ whole genome shotgun (WGS) entry which is preliminary data.</text>
</comment>
<name>A0A507CDT4_9FUNG</name>
<feature type="transmembrane region" description="Helical" evidence="2">
    <location>
        <begin position="20"/>
        <end position="39"/>
    </location>
</feature>
<dbReference type="EMBL" id="QEAN01000359">
    <property type="protein sequence ID" value="TPX39217.1"/>
    <property type="molecule type" value="Genomic_DNA"/>
</dbReference>
<dbReference type="Proteomes" id="UP000317494">
    <property type="component" value="Unassembled WGS sequence"/>
</dbReference>
<evidence type="ECO:0000256" key="2">
    <source>
        <dbReference type="SAM" id="Phobius"/>
    </source>
</evidence>
<keyword evidence="2" id="KW-1133">Transmembrane helix</keyword>
<sequence length="1044" mass="118634">MGDYHHSSKGLCGYLFWSKVLLSLTLSLGGLGLLSYNIYDKHILSLAHTATSAAASRPAWVFPIDGSDPSCWRQTVATTNTAAGRVEPPDSTTLFGKLKQCIAAAQSTRNGHYTNPTQSSTIMAVNMMHLLPPWFWPIGANVESRCIKPHIFNASALCPAIQRRHPHMRYIVFGGSGHGIVTIPQVAAAKPAAVPDAFMQPAGVQQNNRISKASRGNSTRQMSMVTMQSNTPRSARFLPPPTSKMKGVLPDERIDAPHSVHYVDSLGRISKPKPKRIIKFQTRLLNPSYKGKDDLIDWLIKLGILIPTKEHPVNYWKMFINKAAPLSLDAQTNVVYRVMERYIRLDRQNWNPYRVLNALVVARVHKKPAVALGIYKAMLGCAWLVQLPHYIGIIHALIVGGVEARYIIGILDNVVTCRVKWRIRIIERILGGIICGLASIADTLDKGSAQDIRKWVFRVYTYLVSYIDVQNHARMIPPPRYDPYETDDVQQILCVVDSVWKRVVVRDPVVYTTLLDTMLTLPDLGETDVLRVLRMGFSTMHCWRDVWDQKCIDSLLCKVSDLNTGILENTKKNIKAATSHESLMREIRKRWLTRRFPDTVAGHRALSVSGASFLDLAIRVLQLRKAEIAGSQSNRTQRPHTRYSSFNKLNKVTRESRLGGAYWKNFQYFRTRLEHCPRDKYRIAWKIWNEMKMSRAAPTLSIFNLLVVRAIVANPKPRDRKWINLGKEVANFGLWNPIFVVPFQSTGKDGQGGEYGSVSPHNAGGTSSSNRSPRNSTGTNTTEVDPIQRLLAANLHEKQVTDEFAFIPNAEESWLAILRALAARKDSDQFAAVLQSCLSRNQPPSPRIIEPIIKLYCANQQFRDALETFTQSPTLVGIDLSHSESISAWGVVVDAMSRMIQQLNKKRHRIPDARPDEQVEHILRVFWDYVDRLEAIRHSKPEMAHDAYMKWKYSQRYHGVALFAWISRVVKSTYPRSVWKKDPYLGVAVRQWMKVGYGGKPWQGQRVCIYSFDWRVWRQCFEARLAQFVKEGEERKVLCSTQYM</sequence>
<accession>A0A507CDT4</accession>
<feature type="region of interest" description="Disordered" evidence="1">
    <location>
        <begin position="750"/>
        <end position="783"/>
    </location>
</feature>
<keyword evidence="2" id="KW-0472">Membrane</keyword>
<evidence type="ECO:0000256" key="1">
    <source>
        <dbReference type="SAM" id="MobiDB-lite"/>
    </source>
</evidence>
<keyword evidence="4" id="KW-1185">Reference proteome</keyword>
<keyword evidence="2" id="KW-0812">Transmembrane</keyword>